<dbReference type="AlphaFoldDB" id="A0A504JM09"/>
<evidence type="ECO:0000313" key="10">
    <source>
        <dbReference type="Proteomes" id="UP000315540"/>
    </source>
</evidence>
<evidence type="ECO:0000256" key="6">
    <source>
        <dbReference type="ARBA" id="ARBA00023004"/>
    </source>
</evidence>
<proteinExistence type="predicted"/>
<dbReference type="InterPro" id="IPR051395">
    <property type="entry name" value="Cytochrome_c_Peroxidase/MauG"/>
</dbReference>
<feature type="domain" description="Cytochrome c" evidence="8">
    <location>
        <begin position="451"/>
        <end position="593"/>
    </location>
</feature>
<evidence type="ECO:0000256" key="7">
    <source>
        <dbReference type="PROSITE-ProRule" id="PRU00433"/>
    </source>
</evidence>
<comment type="subcellular location">
    <subcellularLocation>
        <location evidence="1">Cell envelope</location>
    </subcellularLocation>
</comment>
<keyword evidence="6 7" id="KW-0408">Iron</keyword>
<feature type="domain" description="Cytochrome c" evidence="8">
    <location>
        <begin position="301"/>
        <end position="428"/>
    </location>
</feature>
<keyword evidence="5" id="KW-0560">Oxidoreductase</keyword>
<evidence type="ECO:0000256" key="1">
    <source>
        <dbReference type="ARBA" id="ARBA00004196"/>
    </source>
</evidence>
<dbReference type="SUPFAM" id="SSF46626">
    <property type="entry name" value="Cytochrome c"/>
    <property type="match status" value="2"/>
</dbReference>
<dbReference type="PROSITE" id="PS51257">
    <property type="entry name" value="PROKAR_LIPOPROTEIN"/>
    <property type="match status" value="1"/>
</dbReference>
<dbReference type="GO" id="GO:0009055">
    <property type="term" value="F:electron transfer activity"/>
    <property type="evidence" value="ECO:0007669"/>
    <property type="project" value="InterPro"/>
</dbReference>
<accession>A0A504JM09</accession>
<dbReference type="InterPro" id="IPR004852">
    <property type="entry name" value="Di-haem_cyt_c_peroxidsae"/>
</dbReference>
<dbReference type="Gene3D" id="1.20.1420.20">
    <property type="entry name" value="M75 peptidase, HXXE motif"/>
    <property type="match status" value="1"/>
</dbReference>
<dbReference type="Proteomes" id="UP000315540">
    <property type="component" value="Unassembled WGS sequence"/>
</dbReference>
<dbReference type="Pfam" id="PF03150">
    <property type="entry name" value="CCP_MauG"/>
    <property type="match status" value="1"/>
</dbReference>
<evidence type="ECO:0000313" key="9">
    <source>
        <dbReference type="EMBL" id="TPN88693.1"/>
    </source>
</evidence>
<dbReference type="InterPro" id="IPR038352">
    <property type="entry name" value="Imelysin_sf"/>
</dbReference>
<evidence type="ECO:0000256" key="3">
    <source>
        <dbReference type="ARBA" id="ARBA00022723"/>
    </source>
</evidence>
<evidence type="ECO:0000256" key="4">
    <source>
        <dbReference type="ARBA" id="ARBA00022729"/>
    </source>
</evidence>
<keyword evidence="2 7" id="KW-0349">Heme</keyword>
<dbReference type="PROSITE" id="PS51007">
    <property type="entry name" value="CYTC"/>
    <property type="match status" value="2"/>
</dbReference>
<reference evidence="9 10" key="1">
    <citation type="submission" date="2019-06" db="EMBL/GenBank/DDBJ databases">
        <authorList>
            <person name="Meng X."/>
        </authorList>
    </citation>
    <scope>NUCLEOTIDE SEQUENCE [LARGE SCALE GENOMIC DNA]</scope>
    <source>
        <strain evidence="9 10">M625</strain>
    </source>
</reference>
<dbReference type="GO" id="GO:0046872">
    <property type="term" value="F:metal ion binding"/>
    <property type="evidence" value="ECO:0007669"/>
    <property type="project" value="UniProtKB-KW"/>
</dbReference>
<evidence type="ECO:0000256" key="2">
    <source>
        <dbReference type="ARBA" id="ARBA00022617"/>
    </source>
</evidence>
<organism evidence="9 10">
    <name type="scientific">Aquimarina algicola</name>
    <dbReference type="NCBI Taxonomy" id="2589995"/>
    <lineage>
        <taxon>Bacteria</taxon>
        <taxon>Pseudomonadati</taxon>
        <taxon>Bacteroidota</taxon>
        <taxon>Flavobacteriia</taxon>
        <taxon>Flavobacteriales</taxon>
        <taxon>Flavobacteriaceae</taxon>
        <taxon>Aquimarina</taxon>
    </lineage>
</organism>
<dbReference type="OrthoDB" id="9805202at2"/>
<dbReference type="InterPro" id="IPR036909">
    <property type="entry name" value="Cyt_c-like_dom_sf"/>
</dbReference>
<dbReference type="PANTHER" id="PTHR30600:SF10">
    <property type="entry name" value="BLL6722 PROTEIN"/>
    <property type="match status" value="1"/>
</dbReference>
<gene>
    <name evidence="9" type="ORF">FHK87_00325</name>
</gene>
<protein>
    <recommendedName>
        <fullName evidence="8">Cytochrome c domain-containing protein</fullName>
    </recommendedName>
</protein>
<dbReference type="GO" id="GO:0020037">
    <property type="term" value="F:heme binding"/>
    <property type="evidence" value="ECO:0007669"/>
    <property type="project" value="InterPro"/>
</dbReference>
<dbReference type="GO" id="GO:0030313">
    <property type="term" value="C:cell envelope"/>
    <property type="evidence" value="ECO:0007669"/>
    <property type="project" value="UniProtKB-SubCell"/>
</dbReference>
<evidence type="ECO:0000256" key="5">
    <source>
        <dbReference type="ARBA" id="ARBA00023002"/>
    </source>
</evidence>
<dbReference type="EMBL" id="VFWZ01000001">
    <property type="protein sequence ID" value="TPN88693.1"/>
    <property type="molecule type" value="Genomic_DNA"/>
</dbReference>
<keyword evidence="4" id="KW-0732">Signal</keyword>
<comment type="caution">
    <text evidence="9">The sequence shown here is derived from an EMBL/GenBank/DDBJ whole genome shotgun (WGS) entry which is preliminary data.</text>
</comment>
<evidence type="ECO:0000259" key="8">
    <source>
        <dbReference type="PROSITE" id="PS51007"/>
    </source>
</evidence>
<dbReference type="RefSeq" id="WP_140588432.1">
    <property type="nucleotide sequence ID" value="NZ_VFWZ01000001.1"/>
</dbReference>
<dbReference type="PANTHER" id="PTHR30600">
    <property type="entry name" value="CYTOCHROME C PEROXIDASE-RELATED"/>
    <property type="match status" value="1"/>
</dbReference>
<keyword evidence="3 7" id="KW-0479">Metal-binding</keyword>
<dbReference type="Gene3D" id="1.10.760.10">
    <property type="entry name" value="Cytochrome c-like domain"/>
    <property type="match status" value="2"/>
</dbReference>
<name>A0A504JM09_9FLAO</name>
<sequence length="606" mass="69279">MAKHIYIILVLCTILFISCNKKQKTEYQKKEIDKVLDLIKKNQGDIVIKTFQFDSIAQNHFNITELKKAFLASRLAFKKNESIIAYFYPENNKQLNGAAIPVNNVHDNTFLVIEPTGFQVIEELLFTEEIDTLEIKRNIKSLHTLSKALDNKFNYFTFTETNFFEAIRLQILRIISLGVSGFDSPIAFYSLQEAKNALKGIREFVDIYALPKHKEPLSNVFNDALNFIDNTKDFNSFDRYTFIKVHCKSISELLYDIQKSNNIKNSNLRRAIDFEKANFNETNLFNPLHFSPPRTKAPSKEQIALGEKLFFDKILSGNGLVSCATCHIPSEGYADHKKTVFNQEKLTVNRNTPTLLTAAYQNAYFLDSRIPFLEDQSKKVINNKDEMHGSFDEAVKRLEENQKYKTLFTTNFENQDTEKNLIYSLASYIRSLPSFSSKFDASLRNESTLTANEINGFNLFMGKAKCAICHFYPIFNGSVPPLYQETESEVIGVPTKKDTINAKIDPDLGVHYVFGAPLKKFAFKTPTVRNASKTMPYMHNGVYNTLDEVIDFYNRGGGAGIGIELENQTLPTDHLKLTKQEIKDIISFITSLEDNIPEYNTKETNL</sequence>
<dbReference type="GO" id="GO:0004130">
    <property type="term" value="F:cytochrome-c peroxidase activity"/>
    <property type="evidence" value="ECO:0007669"/>
    <property type="project" value="TreeGrafter"/>
</dbReference>
<dbReference type="InterPro" id="IPR009056">
    <property type="entry name" value="Cyt_c-like_dom"/>
</dbReference>
<keyword evidence="10" id="KW-1185">Reference proteome</keyword>